<reference evidence="2" key="2">
    <citation type="submission" date="2007-03" db="EMBL/GenBank/DDBJ databases">
        <title>Comparative genomics of carp herpesviruses.</title>
        <authorList>
            <person name="Davison A.J."/>
            <person name="Kurobe T."/>
            <person name="Gatherer D."/>
            <person name="Cunningham C."/>
            <person name="Waltzek T.B."/>
            <person name="Korf I."/>
            <person name="Fukuda H."/>
            <person name="Hedrick R.P."/>
        </authorList>
    </citation>
    <scope>NUCLEOTIDE SEQUENCE</scope>
    <source>
        <strain evidence="2">KHV-U</strain>
    </source>
</reference>
<keyword evidence="8" id="KW-1185">Reference proteome</keyword>
<evidence type="ECO:0000313" key="3">
    <source>
        <dbReference type="EMBL" id="AIC32480.1"/>
    </source>
</evidence>
<reference evidence="6 7" key="3">
    <citation type="journal article" date="2008" name="J. Virol.">
        <title>Cloning of the koi herpesvirus genome as an infectious bacterial artificial chromosome demonstrates that disruption of the thymidine kinase locus induces partial attenuation in Cyprinus carpio koi.</title>
        <authorList>
            <person name="Costes B."/>
            <person name="Fournier G."/>
            <person name="Michel B."/>
            <person name="Delforge C."/>
            <person name="Raj V.S."/>
            <person name="Dewals B."/>
            <person name="Gillet L."/>
            <person name="Drion P."/>
            <person name="Body A."/>
            <person name="Schynts F."/>
            <person name="Lieffrig F."/>
            <person name="Vanderplasschen A."/>
        </authorList>
    </citation>
    <scope>NUCLEOTIDE SEQUENCE [LARGE SCALE GENOMIC DNA]</scope>
    <source>
        <strain evidence="4">FL</strain>
    </source>
</reference>
<feature type="region of interest" description="Disordered" evidence="1">
    <location>
        <begin position="148"/>
        <end position="188"/>
    </location>
</feature>
<evidence type="ECO:0000313" key="4">
    <source>
        <dbReference type="EMBL" id="AJP55612.1"/>
    </source>
</evidence>
<dbReference type="Proteomes" id="UP000128453">
    <property type="component" value="Segment"/>
</dbReference>
<evidence type="ECO:0000313" key="10">
    <source>
        <dbReference type="Proteomes" id="UP000169752"/>
    </source>
</evidence>
<accession>A3QTT4</accession>
<dbReference type="RefSeq" id="YP_001096160.1">
    <property type="nucleotide sequence ID" value="NC_009127.1"/>
</dbReference>
<dbReference type="KEGG" id="vg:11266455"/>
<evidence type="ECO:0000313" key="7">
    <source>
        <dbReference type="Proteomes" id="UP000130752"/>
    </source>
</evidence>
<feature type="region of interest" description="Disordered" evidence="1">
    <location>
        <begin position="43"/>
        <end position="106"/>
    </location>
</feature>
<sequence>MIQILAVVVLGLTVCLNIIWGVQKLLRTTDEIARAHVEAAKQRLRQQQQQQQRKKRAARLRNPTDDEYALRNPCAMETEESPERGTEREERGTEERGVVTDEDLGEGASTYINTLETRYPEDGDDMSVPPIPDDLMEDIERQKRMIEEREATEATGAAVQTKRRGRPKGSKITQKSAASTCGCGNKSC</sequence>
<name>A3QTT4_CYHV3</name>
<dbReference type="EMBL" id="KP343684">
    <property type="protein sequence ID" value="AJP55767.1"/>
    <property type="molecule type" value="Genomic_DNA"/>
</dbReference>
<dbReference type="Proteomes" id="UP000130752">
    <property type="component" value="Segment"/>
</dbReference>
<gene>
    <name evidence="3" type="ORF">CyHV3-GZ_ORF125R</name>
    <name evidence="2" type="ORF">CyHV3_ORF125</name>
    <name evidence="5" type="ORF">KHVJ134</name>
</gene>
<evidence type="ECO:0000313" key="9">
    <source>
        <dbReference type="Proteomes" id="UP000160099"/>
    </source>
</evidence>
<dbReference type="EMBL" id="DQ657948">
    <property type="protein sequence ID" value="ABG42952.1"/>
    <property type="molecule type" value="Genomic_DNA"/>
</dbReference>
<reference evidence="6 7" key="5">
    <citation type="journal article" date="2015" name="PLoS Pathog.">
        <title>Rational development of an attenuated recombinant cyprinid herpesvirus 3 vaccine using prokaryotic mutagenesis and in vivo bioluminescent imaging.</title>
        <authorList>
            <person name="Boutier M."/>
            <person name="Ronsmans M."/>
            <person name="Ouyang P."/>
            <person name="Fournier G."/>
            <person name="Reschner A."/>
            <person name="Rakus K."/>
            <person name="Wilkie G.S."/>
            <person name="Farnir F."/>
            <person name="Bayrou C."/>
            <person name="Lieffrig F."/>
            <person name="Li H."/>
            <person name="Desmecht D."/>
            <person name="Davison A.J."/>
            <person name="Vanderplasschen A."/>
        </authorList>
    </citation>
    <scope>NUCLEOTIDE SEQUENCE [LARGE SCALE GENOMIC DNA]</scope>
    <source>
        <strain evidence="4">FL</strain>
    </source>
</reference>
<reference evidence="3 9" key="6">
    <citation type="journal article" date="2015" name="Vet. Microbiol.">
        <title>Whole-genome sequence of a novel Chinese cyprinid herpesvirus 3 isolate reveals the existence of a distinct European genotype in East Asia.</title>
        <authorList>
            <person name="Li W."/>
            <person name="Lee X."/>
            <person name="Weng S."/>
            <person name="He J."/>
            <person name="Dong C."/>
        </authorList>
    </citation>
    <scope>NUCLEOTIDE SEQUENCE [LARGE SCALE GENOMIC DNA]</scope>
    <source>
        <strain evidence="3">KHV-GZ11</strain>
    </source>
</reference>
<dbReference type="EMBL" id="AP008984">
    <property type="protein sequence ID" value="BAF48938.1"/>
    <property type="molecule type" value="Genomic_DNA"/>
</dbReference>
<proteinExistence type="predicted"/>
<reference evidence="8 10" key="1">
    <citation type="journal article" date="2007" name="J. Virol.">
        <title>Genome sequences of three koi herpesvirus isolates representing the expanding distribution of an emerging disease threatening koi and common carp worldwide.</title>
        <authorList>
            <person name="Aoki T."/>
            <person name="Hirono I."/>
            <person name="Kurokawa K."/>
            <person name="Fukuda H."/>
            <person name="Nahary R."/>
            <person name="Eldar A."/>
            <person name="Davison A.J."/>
            <person name="Waltzek T.B."/>
            <person name="Bercovier H."/>
            <person name="Hedrick R.P."/>
        </authorList>
    </citation>
    <scope>NUCLEOTIDE SEQUENCE [LARGE SCALE GENOMIC DNA]</scope>
    <source>
        <strain evidence="2 8">KHV-U</strain>
        <strain evidence="5">TUMST1</strain>
    </source>
</reference>
<dbReference type="Proteomes" id="UP000169752">
    <property type="component" value="Segment"/>
</dbReference>
<evidence type="ECO:0000313" key="6">
    <source>
        <dbReference type="Proteomes" id="UP000128453"/>
    </source>
</evidence>
<evidence type="ECO:0000313" key="2">
    <source>
        <dbReference type="EMBL" id="ABG42952.1"/>
    </source>
</evidence>
<dbReference type="GeneID" id="11266455"/>
<dbReference type="EMBL" id="KJ627438">
    <property type="protein sequence ID" value="AIC32480.1"/>
    <property type="molecule type" value="Genomic_DNA"/>
</dbReference>
<evidence type="ECO:0000256" key="1">
    <source>
        <dbReference type="SAM" id="MobiDB-lite"/>
    </source>
</evidence>
<dbReference type="Proteomes" id="UP000160099">
    <property type="component" value="Segment"/>
</dbReference>
<organism evidence="2 8">
    <name type="scientific">Cyprinid herpesvirus 3</name>
    <name type="common">CyHV-3</name>
    <dbReference type="NCBI Taxonomy" id="180230"/>
    <lineage>
        <taxon>Viruses</taxon>
        <taxon>Duplodnaviria</taxon>
        <taxon>Heunggongvirae</taxon>
        <taxon>Peploviricota</taxon>
        <taxon>Herviviricetes</taxon>
        <taxon>Herpesvirales</taxon>
        <taxon>Alloherpesviridae</taxon>
        <taxon>Cyvirus</taxon>
        <taxon>Cyvirus cyprinidallo3</taxon>
    </lineage>
</organism>
<evidence type="ECO:0000313" key="5">
    <source>
        <dbReference type="EMBL" id="BAF48938.1"/>
    </source>
</evidence>
<reference evidence="6 7" key="4">
    <citation type="journal article" date="2009" name="J. Virol.">
        <title>The major portal of entry of koi herpesvirus in Cyprinus carpio is the skin.</title>
        <authorList>
            <person name="Costes B."/>
            <person name="Raj V.S."/>
            <person name="Michel B."/>
            <person name="Fournier G."/>
            <person name="Thirion M."/>
            <person name="Gillet L."/>
            <person name="Mast J."/>
            <person name="Lieffrig F."/>
            <person name="Bremont M."/>
            <person name="Vanderplasschen A."/>
        </authorList>
    </citation>
    <scope>NUCLEOTIDE SEQUENCE [LARGE SCALE GENOMIC DNA]</scope>
    <source>
        <strain evidence="4">FL</strain>
    </source>
</reference>
<feature type="compositionally biased region" description="Basic and acidic residues" evidence="1">
    <location>
        <begin position="81"/>
        <end position="99"/>
    </location>
</feature>
<dbReference type="EMBL" id="KP343683">
    <property type="protein sequence ID" value="AJP55612.1"/>
    <property type="molecule type" value="Genomic_DNA"/>
</dbReference>
<evidence type="ECO:0000313" key="8">
    <source>
        <dbReference type="Proteomes" id="UP000156776"/>
    </source>
</evidence>
<protein>
    <submittedName>
        <fullName evidence="3">ORF125R</fullName>
    </submittedName>
    <submittedName>
        <fullName evidence="2">Protein ORF125</fullName>
    </submittedName>
</protein>
<dbReference type="Proteomes" id="UP000156776">
    <property type="component" value="Segment"/>
</dbReference>